<evidence type="ECO:0008006" key="12">
    <source>
        <dbReference type="Google" id="ProtNLM"/>
    </source>
</evidence>
<evidence type="ECO:0000256" key="6">
    <source>
        <dbReference type="ARBA" id="ARBA00023033"/>
    </source>
</evidence>
<evidence type="ECO:0000256" key="5">
    <source>
        <dbReference type="ARBA" id="ARBA00023004"/>
    </source>
</evidence>
<dbReference type="InterPro" id="IPR017972">
    <property type="entry name" value="Cyt_P450_CS"/>
</dbReference>
<evidence type="ECO:0000256" key="8">
    <source>
        <dbReference type="RuleBase" id="RU000461"/>
    </source>
</evidence>
<feature type="compositionally biased region" description="Polar residues" evidence="9">
    <location>
        <begin position="11"/>
        <end position="26"/>
    </location>
</feature>
<dbReference type="PROSITE" id="PS00086">
    <property type="entry name" value="CYTOCHROME_P450"/>
    <property type="match status" value="1"/>
</dbReference>
<keyword evidence="11" id="KW-1185">Reference proteome</keyword>
<dbReference type="Proteomes" id="UP000266841">
    <property type="component" value="Unassembled WGS sequence"/>
</dbReference>
<dbReference type="Pfam" id="PF00067">
    <property type="entry name" value="p450"/>
    <property type="match status" value="1"/>
</dbReference>
<dbReference type="SUPFAM" id="SSF48264">
    <property type="entry name" value="Cytochrome P450"/>
    <property type="match status" value="1"/>
</dbReference>
<dbReference type="OMA" id="KLWNLYC"/>
<proteinExistence type="inferred from homology"/>
<dbReference type="GO" id="GO:0020037">
    <property type="term" value="F:heme binding"/>
    <property type="evidence" value="ECO:0007669"/>
    <property type="project" value="InterPro"/>
</dbReference>
<feature type="region of interest" description="Disordered" evidence="9">
    <location>
        <begin position="1"/>
        <end position="27"/>
    </location>
</feature>
<dbReference type="InterPro" id="IPR001128">
    <property type="entry name" value="Cyt_P450"/>
</dbReference>
<dbReference type="PANTHER" id="PTHR24286:SF384">
    <property type="entry name" value="P450, PUTATIVE (EUROFUNG)-RELATED"/>
    <property type="match status" value="1"/>
</dbReference>
<keyword evidence="6 8" id="KW-0503">Monooxygenase</keyword>
<dbReference type="PROSITE" id="PS00018">
    <property type="entry name" value="EF_HAND_1"/>
    <property type="match status" value="1"/>
</dbReference>
<evidence type="ECO:0000313" key="11">
    <source>
        <dbReference type="Proteomes" id="UP000266841"/>
    </source>
</evidence>
<gene>
    <name evidence="10" type="ORF">THAOC_31055</name>
</gene>
<keyword evidence="2 7" id="KW-0349">Heme</keyword>
<dbReference type="GO" id="GO:0016705">
    <property type="term" value="F:oxidoreductase activity, acting on paired donors, with incorporation or reduction of molecular oxygen"/>
    <property type="evidence" value="ECO:0007669"/>
    <property type="project" value="InterPro"/>
</dbReference>
<feature type="binding site" description="axial binding residue" evidence="7">
    <location>
        <position position="548"/>
    </location>
    <ligand>
        <name>heme</name>
        <dbReference type="ChEBI" id="CHEBI:30413"/>
    </ligand>
    <ligandPart>
        <name>Fe</name>
        <dbReference type="ChEBI" id="CHEBI:18248"/>
    </ligandPart>
</feature>
<evidence type="ECO:0000256" key="9">
    <source>
        <dbReference type="SAM" id="MobiDB-lite"/>
    </source>
</evidence>
<organism evidence="10 11">
    <name type="scientific">Thalassiosira oceanica</name>
    <name type="common">Marine diatom</name>
    <dbReference type="NCBI Taxonomy" id="159749"/>
    <lineage>
        <taxon>Eukaryota</taxon>
        <taxon>Sar</taxon>
        <taxon>Stramenopiles</taxon>
        <taxon>Ochrophyta</taxon>
        <taxon>Bacillariophyta</taxon>
        <taxon>Coscinodiscophyceae</taxon>
        <taxon>Thalassiosirophycidae</taxon>
        <taxon>Thalassiosirales</taxon>
        <taxon>Thalassiosiraceae</taxon>
        <taxon>Thalassiosira</taxon>
    </lineage>
</organism>
<dbReference type="GO" id="GO:0004497">
    <property type="term" value="F:monooxygenase activity"/>
    <property type="evidence" value="ECO:0007669"/>
    <property type="project" value="UniProtKB-KW"/>
</dbReference>
<dbReference type="GO" id="GO:0005506">
    <property type="term" value="F:iron ion binding"/>
    <property type="evidence" value="ECO:0007669"/>
    <property type="project" value="InterPro"/>
</dbReference>
<feature type="compositionally biased region" description="Basic and acidic residues" evidence="9">
    <location>
        <begin position="1"/>
        <end position="10"/>
    </location>
</feature>
<evidence type="ECO:0000256" key="7">
    <source>
        <dbReference type="PIRSR" id="PIRSR602403-1"/>
    </source>
</evidence>
<evidence type="ECO:0000313" key="10">
    <source>
        <dbReference type="EMBL" id="EJK50017.1"/>
    </source>
</evidence>
<dbReference type="InterPro" id="IPR002403">
    <property type="entry name" value="Cyt_P450_E_grp-IV"/>
</dbReference>
<dbReference type="InterPro" id="IPR018247">
    <property type="entry name" value="EF_Hand_1_Ca_BS"/>
</dbReference>
<dbReference type="Gene3D" id="1.10.630.10">
    <property type="entry name" value="Cytochrome P450"/>
    <property type="match status" value="1"/>
</dbReference>
<protein>
    <recommendedName>
        <fullName evidence="12">Cytochrome P450</fullName>
    </recommendedName>
</protein>
<evidence type="ECO:0000256" key="4">
    <source>
        <dbReference type="ARBA" id="ARBA00023002"/>
    </source>
</evidence>
<sequence>MHRTHDRPDDSGSSSAHLGRSPSSSPVGVIAPGTYRILGPGYEQCCLRTVDFRGARTTAHRLRIRTTNLIRQLDTMCKKTAAPIVLSSLAEHLVKLALYIVLAKAVRSALGSSTGLTWVFNSAATLLALKMIKGELGLLMKRLTRRLPPGYLGFPIVRDVRALVTIFSGKLMDQLEASRQNYGTIFTSVFFGRTNITAGGQEDLNWLFINDRKALTEIAWPPNIVMLLGPGAVANQSGKYHRVLRRLLEPYFAPTFVTNYLKVMDETTLADLDDWCSTGQFVSSEEFKMYALRLFYASSFGRIDESIVATLHDDFKIWISGFFTFTTLRISGTSFDKAMKARDRILDTVDKLIDRFTEENPEGSERAENTIVGRLIYGKDKDNNRVMSRGEMKDNILNLIFAGHDTTYASISTLLHHLSQHKDAYDALQEEVTSLTEPLNASDLKNAPVLNSCIHESWRVDPPVPGSFRKAVKELEHKGYIFEKGTVFNYSILMATSDSSLYKDHRTYNFRRFLPKDHKLYVAEIDSGIDPIQGRSNYPIFGGGTHVCLGKAFAMLEMRLLAARMLKHYDVDVRNSEKVFLPVNGWRVEFKLTRRKQL</sequence>
<comment type="cofactor">
    <cofactor evidence="7">
        <name>heme</name>
        <dbReference type="ChEBI" id="CHEBI:30413"/>
    </cofactor>
</comment>
<dbReference type="PRINTS" id="PR00465">
    <property type="entry name" value="EP450IV"/>
</dbReference>
<evidence type="ECO:0000256" key="1">
    <source>
        <dbReference type="ARBA" id="ARBA00010617"/>
    </source>
</evidence>
<dbReference type="EMBL" id="AGNL01044260">
    <property type="protein sequence ID" value="EJK50017.1"/>
    <property type="molecule type" value="Genomic_DNA"/>
</dbReference>
<dbReference type="PRINTS" id="PR00385">
    <property type="entry name" value="P450"/>
</dbReference>
<dbReference type="OrthoDB" id="40050at2759"/>
<keyword evidence="5 7" id="KW-0408">Iron</keyword>
<dbReference type="InterPro" id="IPR036396">
    <property type="entry name" value="Cyt_P450_sf"/>
</dbReference>
<dbReference type="PANTHER" id="PTHR24286">
    <property type="entry name" value="CYTOCHROME P450 26"/>
    <property type="match status" value="1"/>
</dbReference>
<dbReference type="AlphaFoldDB" id="K0RTJ9"/>
<evidence type="ECO:0000256" key="2">
    <source>
        <dbReference type="ARBA" id="ARBA00022617"/>
    </source>
</evidence>
<accession>K0RTJ9</accession>
<name>K0RTJ9_THAOC</name>
<dbReference type="eggNOG" id="KOG0157">
    <property type="taxonomic scope" value="Eukaryota"/>
</dbReference>
<comment type="caution">
    <text evidence="10">The sequence shown here is derived from an EMBL/GenBank/DDBJ whole genome shotgun (WGS) entry which is preliminary data.</text>
</comment>
<evidence type="ECO:0000256" key="3">
    <source>
        <dbReference type="ARBA" id="ARBA00022723"/>
    </source>
</evidence>
<comment type="similarity">
    <text evidence="1 8">Belongs to the cytochrome P450 family.</text>
</comment>
<keyword evidence="3 7" id="KW-0479">Metal-binding</keyword>
<reference evidence="10 11" key="1">
    <citation type="journal article" date="2012" name="Genome Biol.">
        <title>Genome and low-iron response of an oceanic diatom adapted to chronic iron limitation.</title>
        <authorList>
            <person name="Lommer M."/>
            <person name="Specht M."/>
            <person name="Roy A.S."/>
            <person name="Kraemer L."/>
            <person name="Andreson R."/>
            <person name="Gutowska M.A."/>
            <person name="Wolf J."/>
            <person name="Bergner S.V."/>
            <person name="Schilhabel M.B."/>
            <person name="Klostermeier U.C."/>
            <person name="Beiko R.G."/>
            <person name="Rosenstiel P."/>
            <person name="Hippler M."/>
            <person name="Laroche J."/>
        </authorList>
    </citation>
    <scope>NUCLEOTIDE SEQUENCE [LARGE SCALE GENOMIC DNA]</scope>
    <source>
        <strain evidence="10 11">CCMP1005</strain>
    </source>
</reference>
<dbReference type="GO" id="GO:0016125">
    <property type="term" value="P:sterol metabolic process"/>
    <property type="evidence" value="ECO:0007669"/>
    <property type="project" value="TreeGrafter"/>
</dbReference>
<keyword evidence="4 8" id="KW-0560">Oxidoreductase</keyword>